<dbReference type="InterPro" id="IPR003591">
    <property type="entry name" value="Leu-rich_rpt_typical-subtyp"/>
</dbReference>
<evidence type="ECO:0000256" key="4">
    <source>
        <dbReference type="ARBA" id="ARBA00022741"/>
    </source>
</evidence>
<evidence type="ECO:0000259" key="11">
    <source>
        <dbReference type="Pfam" id="PF23598"/>
    </source>
</evidence>
<dbReference type="PANTHER" id="PTHR36766">
    <property type="entry name" value="PLANT BROAD-SPECTRUM MILDEW RESISTANCE PROTEIN RPW8"/>
    <property type="match status" value="1"/>
</dbReference>
<sequence>MAELVISALLPLLLEKLASAALKRIARDKGVKAEINKWEKSLKRIEGVLANASRHEDPDDPVKQWLNDLQHLAYDIDDLLDGWETEARQREFTDDSEAITVKVRKLITPTCCTNFSRTTTMLAELDDISTKLQDLVMERDNLGLIVENVTRPRNVNRRLQGSMVHAPSIIGREKKKKALVKELLAADSEPCNQNFSIVPIVGLGGVGKTTLARLLYNEKKVNDHFQLKAWVCVSDEFNSFGISKVIFQSVAGIHKKFADLNLLQIELSNHLREKKFLLVLDDVWSENYEDWETLVRPFHVCAPGSRIIMTTRKEQLLRKLGYNNLDQLECLQHEDALSLVAHHALGVNNFHSHLSLEPYGRGIVEKCGGLPLALIALGRLLRTKKNEEEYWKEVLDSEIWTLEDGGGVLALRLSYNDLSPHLKHLFAYCSLFPKGFRFDKDELVVLWMAEGFLNKSTSNKQIELLGHDYFDELLLRSFFQHAPDNKSLFVMHDLINDLATSIAGEFFVRFDNETEKRIQEKALEKYRHMSFVREEYVTYKKFDTFKRFKSSRTFLALEKSCQRSFLPNNILVDLLPKLPLLRVLSLSDFHISEVPESIGTLRHLRYLNLSRTQIEHLPESVCNLYNLETLIFFGCSRLTEFPKSFYKLKNLRHLDIRDTQRLHHMPLGIGEMKSLQTLTKIIIEGESGFEITEVKELKNLCGKISIVGLDKVQNAIHARQANFSKKMITELEVEWSQRRDGSRNEMLEKEVMDELKPCDKYLKKLKIGSYGGLEFPVWVGDPSFHQLKLVSIRGCKKCTSLPPLGQLPSLKELFIDGLEGVTVVGKELLGTGLPFPSLEILCFKDMPGWGKWSTDSGVVFPRLRHLRIRNCPNLVEVSLEALPSLNHLEIIECDSSVLRKVVKVASSVNILMLKLITGLDDVVWRGITGYLGKVEELIIQECNEIRYLWESEALAGKDFVNLRKLKVDRCEKLLSLGEKEEGNCWGNFLTSLTKLDVCNCENMVSCRCPVNIDTLIVYKCLSMTAISLPKADQKLKSLYISGCIKLPEREWRGDKIMNNTRSMRMLDYIDIYDWPDLRSVTELKVLVHLTTLKLINCGSLESFPTMSCPI</sequence>
<keyword evidence="12" id="KW-0378">Hydrolase</keyword>
<comment type="similarity">
    <text evidence="1">Belongs to the disease resistance NB-LRR family.</text>
</comment>
<evidence type="ECO:0000259" key="10">
    <source>
        <dbReference type="Pfam" id="PF23559"/>
    </source>
</evidence>
<dbReference type="FunFam" id="3.40.50.300:FF:001091">
    <property type="entry name" value="Probable disease resistance protein At1g61300"/>
    <property type="match status" value="1"/>
</dbReference>
<dbReference type="GO" id="GO:0051607">
    <property type="term" value="P:defense response to virus"/>
    <property type="evidence" value="ECO:0007669"/>
    <property type="project" value="UniProtKB-ARBA"/>
</dbReference>
<evidence type="ECO:0000256" key="5">
    <source>
        <dbReference type="ARBA" id="ARBA00022821"/>
    </source>
</evidence>
<keyword evidence="3" id="KW-0677">Repeat</keyword>
<dbReference type="PANTHER" id="PTHR36766:SF61">
    <property type="entry name" value="NB-ARC DOMAIN DISEASE RESISTANCE PROTEIN"/>
    <property type="match status" value="1"/>
</dbReference>
<keyword evidence="13" id="KW-1185">Reference proteome</keyword>
<dbReference type="InterPro" id="IPR041118">
    <property type="entry name" value="Rx_N"/>
</dbReference>
<dbReference type="Pfam" id="PF23559">
    <property type="entry name" value="WHD_DRP"/>
    <property type="match status" value="1"/>
</dbReference>
<proteinExistence type="inferred from homology"/>
<dbReference type="Gene3D" id="3.40.50.300">
    <property type="entry name" value="P-loop containing nucleotide triphosphate hydrolases"/>
    <property type="match status" value="1"/>
</dbReference>
<reference evidence="12" key="2">
    <citation type="submission" date="2020-06" db="EMBL/GenBank/DDBJ databases">
        <title>Helianthus annuus Genome sequencing and assembly Release 2.</title>
        <authorList>
            <person name="Gouzy J."/>
            <person name="Langlade N."/>
            <person name="Munos S."/>
        </authorList>
    </citation>
    <scope>NUCLEOTIDE SEQUENCE</scope>
    <source>
        <tissue evidence="12">Leaves</tissue>
    </source>
</reference>
<feature type="signal peptide" evidence="7">
    <location>
        <begin position="1"/>
        <end position="20"/>
    </location>
</feature>
<keyword evidence="2" id="KW-0433">Leucine-rich repeat</keyword>
<evidence type="ECO:0000256" key="6">
    <source>
        <dbReference type="ARBA" id="ARBA00022840"/>
    </source>
</evidence>
<feature type="domain" description="NB-ARC" evidence="8">
    <location>
        <begin position="176"/>
        <end position="343"/>
    </location>
</feature>
<feature type="domain" description="Disease resistance protein winged helix" evidence="10">
    <location>
        <begin position="431"/>
        <end position="499"/>
    </location>
</feature>
<dbReference type="InterPro" id="IPR042197">
    <property type="entry name" value="Apaf_helical"/>
</dbReference>
<dbReference type="InterPro" id="IPR036388">
    <property type="entry name" value="WH-like_DNA-bd_sf"/>
</dbReference>
<evidence type="ECO:0000256" key="3">
    <source>
        <dbReference type="ARBA" id="ARBA00022737"/>
    </source>
</evidence>
<dbReference type="Gene3D" id="1.20.5.4130">
    <property type="match status" value="1"/>
</dbReference>
<gene>
    <name evidence="12" type="ORF">HanXRQr2_Chr13g0610201</name>
</gene>
<dbReference type="SMART" id="SM00369">
    <property type="entry name" value="LRR_TYP"/>
    <property type="match status" value="2"/>
</dbReference>
<dbReference type="Proteomes" id="UP000215914">
    <property type="component" value="Unassembled WGS sequence"/>
</dbReference>
<feature type="domain" description="Disease resistance R13L4/SHOC-2-like LRR" evidence="11">
    <location>
        <begin position="571"/>
        <end position="905"/>
    </location>
</feature>
<evidence type="ECO:0000256" key="7">
    <source>
        <dbReference type="SAM" id="SignalP"/>
    </source>
</evidence>
<dbReference type="InterPro" id="IPR058922">
    <property type="entry name" value="WHD_DRP"/>
</dbReference>
<evidence type="ECO:0000313" key="12">
    <source>
        <dbReference type="EMBL" id="KAF5775266.1"/>
    </source>
</evidence>
<dbReference type="GO" id="GO:0005524">
    <property type="term" value="F:ATP binding"/>
    <property type="evidence" value="ECO:0007669"/>
    <property type="project" value="UniProtKB-KW"/>
</dbReference>
<dbReference type="Pfam" id="PF23598">
    <property type="entry name" value="LRR_14"/>
    <property type="match status" value="1"/>
</dbReference>
<organism evidence="12 13">
    <name type="scientific">Helianthus annuus</name>
    <name type="common">Common sunflower</name>
    <dbReference type="NCBI Taxonomy" id="4232"/>
    <lineage>
        <taxon>Eukaryota</taxon>
        <taxon>Viridiplantae</taxon>
        <taxon>Streptophyta</taxon>
        <taxon>Embryophyta</taxon>
        <taxon>Tracheophyta</taxon>
        <taxon>Spermatophyta</taxon>
        <taxon>Magnoliopsida</taxon>
        <taxon>eudicotyledons</taxon>
        <taxon>Gunneridae</taxon>
        <taxon>Pentapetalae</taxon>
        <taxon>asterids</taxon>
        <taxon>campanulids</taxon>
        <taxon>Asterales</taxon>
        <taxon>Asteraceae</taxon>
        <taxon>Asteroideae</taxon>
        <taxon>Heliantheae alliance</taxon>
        <taxon>Heliantheae</taxon>
        <taxon>Helianthus</taxon>
    </lineage>
</organism>
<dbReference type="InterPro" id="IPR032675">
    <property type="entry name" value="LRR_dom_sf"/>
</dbReference>
<dbReference type="EMBL" id="MNCJ02000328">
    <property type="protein sequence ID" value="KAF5775266.1"/>
    <property type="molecule type" value="Genomic_DNA"/>
</dbReference>
<dbReference type="SUPFAM" id="SSF52058">
    <property type="entry name" value="L domain-like"/>
    <property type="match status" value="1"/>
</dbReference>
<dbReference type="Gramene" id="mRNA:HanXRQr2_Chr13g0610201">
    <property type="protein sequence ID" value="CDS:HanXRQr2_Chr13g0610201.1"/>
    <property type="gene ID" value="HanXRQr2_Chr13g0610201"/>
</dbReference>
<evidence type="ECO:0000259" key="8">
    <source>
        <dbReference type="Pfam" id="PF00931"/>
    </source>
</evidence>
<dbReference type="Pfam" id="PF18052">
    <property type="entry name" value="Rx_N"/>
    <property type="match status" value="1"/>
</dbReference>
<evidence type="ECO:0000256" key="1">
    <source>
        <dbReference type="ARBA" id="ARBA00008894"/>
    </source>
</evidence>
<accession>A0A9K3EM56</accession>
<dbReference type="SUPFAM" id="SSF52540">
    <property type="entry name" value="P-loop containing nucleoside triphosphate hydrolases"/>
    <property type="match status" value="1"/>
</dbReference>
<dbReference type="Gene3D" id="3.80.10.10">
    <property type="entry name" value="Ribonuclease Inhibitor"/>
    <property type="match status" value="3"/>
</dbReference>
<keyword evidence="4" id="KW-0547">Nucleotide-binding</keyword>
<dbReference type="Gene3D" id="1.10.10.10">
    <property type="entry name" value="Winged helix-like DNA-binding domain superfamily/Winged helix DNA-binding domain"/>
    <property type="match status" value="1"/>
</dbReference>
<dbReference type="SUPFAM" id="SSF52047">
    <property type="entry name" value="RNI-like"/>
    <property type="match status" value="1"/>
</dbReference>
<dbReference type="AlphaFoldDB" id="A0A9K3EM56"/>
<dbReference type="Pfam" id="PF00931">
    <property type="entry name" value="NB-ARC"/>
    <property type="match status" value="1"/>
</dbReference>
<dbReference type="Gene3D" id="1.10.8.430">
    <property type="entry name" value="Helical domain of apoptotic protease-activating factors"/>
    <property type="match status" value="1"/>
</dbReference>
<evidence type="ECO:0000313" key="13">
    <source>
        <dbReference type="Proteomes" id="UP000215914"/>
    </source>
</evidence>
<comment type="caution">
    <text evidence="12">The sequence shown here is derived from an EMBL/GenBank/DDBJ whole genome shotgun (WGS) entry which is preliminary data.</text>
</comment>
<evidence type="ECO:0000256" key="2">
    <source>
        <dbReference type="ARBA" id="ARBA00022614"/>
    </source>
</evidence>
<dbReference type="InterPro" id="IPR002182">
    <property type="entry name" value="NB-ARC"/>
</dbReference>
<reference evidence="12" key="1">
    <citation type="journal article" date="2017" name="Nature">
        <title>The sunflower genome provides insights into oil metabolism, flowering and Asterid evolution.</title>
        <authorList>
            <person name="Badouin H."/>
            <person name="Gouzy J."/>
            <person name="Grassa C.J."/>
            <person name="Murat F."/>
            <person name="Staton S.E."/>
            <person name="Cottret L."/>
            <person name="Lelandais-Briere C."/>
            <person name="Owens G.L."/>
            <person name="Carrere S."/>
            <person name="Mayjonade B."/>
            <person name="Legrand L."/>
            <person name="Gill N."/>
            <person name="Kane N.C."/>
            <person name="Bowers J.E."/>
            <person name="Hubner S."/>
            <person name="Bellec A."/>
            <person name="Berard A."/>
            <person name="Berges H."/>
            <person name="Blanchet N."/>
            <person name="Boniface M.C."/>
            <person name="Brunel D."/>
            <person name="Catrice O."/>
            <person name="Chaidir N."/>
            <person name="Claudel C."/>
            <person name="Donnadieu C."/>
            <person name="Faraut T."/>
            <person name="Fievet G."/>
            <person name="Helmstetter N."/>
            <person name="King M."/>
            <person name="Knapp S.J."/>
            <person name="Lai Z."/>
            <person name="Le Paslier M.C."/>
            <person name="Lippi Y."/>
            <person name="Lorenzon L."/>
            <person name="Mandel J.R."/>
            <person name="Marage G."/>
            <person name="Marchand G."/>
            <person name="Marquand E."/>
            <person name="Bret-Mestries E."/>
            <person name="Morien E."/>
            <person name="Nambeesan S."/>
            <person name="Nguyen T."/>
            <person name="Pegot-Espagnet P."/>
            <person name="Pouilly N."/>
            <person name="Raftis F."/>
            <person name="Sallet E."/>
            <person name="Schiex T."/>
            <person name="Thomas J."/>
            <person name="Vandecasteele C."/>
            <person name="Vares D."/>
            <person name="Vear F."/>
            <person name="Vautrin S."/>
            <person name="Crespi M."/>
            <person name="Mangin B."/>
            <person name="Burke J.M."/>
            <person name="Salse J."/>
            <person name="Munos S."/>
            <person name="Vincourt P."/>
            <person name="Rieseberg L.H."/>
            <person name="Langlade N.B."/>
        </authorList>
    </citation>
    <scope>NUCLEOTIDE SEQUENCE</scope>
    <source>
        <tissue evidence="12">Leaves</tissue>
    </source>
</reference>
<name>A0A9K3EM56_HELAN</name>
<dbReference type="OrthoDB" id="37484at2759"/>
<keyword evidence="6" id="KW-0067">ATP-binding</keyword>
<keyword evidence="7" id="KW-0732">Signal</keyword>
<protein>
    <submittedName>
        <fullName evidence="12">P-loop containing nucleoside triphosphate hydrolase, leucine-rich repeat domain superfamily</fullName>
    </submittedName>
</protein>
<feature type="domain" description="Disease resistance N-terminal" evidence="9">
    <location>
        <begin position="12"/>
        <end position="92"/>
    </location>
</feature>
<keyword evidence="5" id="KW-0611">Plant defense</keyword>
<dbReference type="InterPro" id="IPR027417">
    <property type="entry name" value="P-loop_NTPase"/>
</dbReference>
<dbReference type="PRINTS" id="PR00364">
    <property type="entry name" value="DISEASERSIST"/>
</dbReference>
<dbReference type="InterPro" id="IPR055414">
    <property type="entry name" value="LRR_R13L4/SHOC2-like"/>
</dbReference>
<feature type="chain" id="PRO_5039893618" evidence="7">
    <location>
        <begin position="21"/>
        <end position="1110"/>
    </location>
</feature>
<dbReference type="GO" id="GO:0043531">
    <property type="term" value="F:ADP binding"/>
    <property type="evidence" value="ECO:0007669"/>
    <property type="project" value="InterPro"/>
</dbReference>
<dbReference type="FunFam" id="1.10.10.10:FF:000322">
    <property type="entry name" value="Probable disease resistance protein At1g63360"/>
    <property type="match status" value="1"/>
</dbReference>
<dbReference type="GO" id="GO:0016787">
    <property type="term" value="F:hydrolase activity"/>
    <property type="evidence" value="ECO:0007669"/>
    <property type="project" value="UniProtKB-KW"/>
</dbReference>
<evidence type="ECO:0000259" key="9">
    <source>
        <dbReference type="Pfam" id="PF18052"/>
    </source>
</evidence>